<evidence type="ECO:0000256" key="1">
    <source>
        <dbReference type="SAM" id="SignalP"/>
    </source>
</evidence>
<evidence type="ECO:0000313" key="2">
    <source>
        <dbReference type="EMBL" id="KAJ9160589.1"/>
    </source>
</evidence>
<name>A0AA38RV53_9PEZI</name>
<dbReference type="AlphaFoldDB" id="A0AA38RV53"/>
<proteinExistence type="predicted"/>
<feature type="signal peptide" evidence="1">
    <location>
        <begin position="1"/>
        <end position="16"/>
    </location>
</feature>
<feature type="chain" id="PRO_5041204104" evidence="1">
    <location>
        <begin position="17"/>
        <end position="146"/>
    </location>
</feature>
<dbReference type="Proteomes" id="UP001174691">
    <property type="component" value="Unassembled WGS sequence"/>
</dbReference>
<sequence>MYKALVTAVLLASATALDVVVFDTGGATLDLGGASTSSSSGIIYRSTANQDWSSLDMSNNPFPCAFGCDNFHTYTLPDVGDAQVGICTLDENGDAGTAADCVPGHDYTCRFSFSGPGGGIATFKSTTDTSMFGLGSQIATLCGGTI</sequence>
<gene>
    <name evidence="2" type="ORF">NKR19_g3070</name>
</gene>
<evidence type="ECO:0000313" key="3">
    <source>
        <dbReference type="Proteomes" id="UP001174691"/>
    </source>
</evidence>
<accession>A0AA38RV53</accession>
<keyword evidence="1" id="KW-0732">Signal</keyword>
<keyword evidence="3" id="KW-1185">Reference proteome</keyword>
<comment type="caution">
    <text evidence="2">The sequence shown here is derived from an EMBL/GenBank/DDBJ whole genome shotgun (WGS) entry which is preliminary data.</text>
</comment>
<organism evidence="2 3">
    <name type="scientific">Coniochaeta hoffmannii</name>
    <dbReference type="NCBI Taxonomy" id="91930"/>
    <lineage>
        <taxon>Eukaryota</taxon>
        <taxon>Fungi</taxon>
        <taxon>Dikarya</taxon>
        <taxon>Ascomycota</taxon>
        <taxon>Pezizomycotina</taxon>
        <taxon>Sordariomycetes</taxon>
        <taxon>Sordariomycetidae</taxon>
        <taxon>Coniochaetales</taxon>
        <taxon>Coniochaetaceae</taxon>
        <taxon>Coniochaeta</taxon>
    </lineage>
</organism>
<reference evidence="2" key="1">
    <citation type="submission" date="2022-07" db="EMBL/GenBank/DDBJ databases">
        <title>Fungi with potential for degradation of polypropylene.</title>
        <authorList>
            <person name="Gostincar C."/>
        </authorList>
    </citation>
    <scope>NUCLEOTIDE SEQUENCE</scope>
    <source>
        <strain evidence="2">EXF-13287</strain>
    </source>
</reference>
<protein>
    <submittedName>
        <fullName evidence="2">Uncharacterized protein</fullName>
    </submittedName>
</protein>
<dbReference type="EMBL" id="JANBVN010000033">
    <property type="protein sequence ID" value="KAJ9160589.1"/>
    <property type="molecule type" value="Genomic_DNA"/>
</dbReference>